<proteinExistence type="predicted"/>
<comment type="caution">
    <text evidence="2">The sequence shown here is derived from an EMBL/GenBank/DDBJ whole genome shotgun (WGS) entry which is preliminary data.</text>
</comment>
<dbReference type="Pfam" id="PF00702">
    <property type="entry name" value="Hydrolase"/>
    <property type="match status" value="1"/>
</dbReference>
<evidence type="ECO:0000313" key="3">
    <source>
        <dbReference type="Proteomes" id="UP000320184"/>
    </source>
</evidence>
<dbReference type="Proteomes" id="UP000320184">
    <property type="component" value="Unassembled WGS sequence"/>
</dbReference>
<dbReference type="NCBIfam" id="TIGR01509">
    <property type="entry name" value="HAD-SF-IA-v3"/>
    <property type="match status" value="1"/>
</dbReference>
<protein>
    <submittedName>
        <fullName evidence="2">HAD family hydrolase</fullName>
    </submittedName>
</protein>
<dbReference type="Gene3D" id="3.40.50.1000">
    <property type="entry name" value="HAD superfamily/HAD-like"/>
    <property type="match status" value="1"/>
</dbReference>
<evidence type="ECO:0000313" key="2">
    <source>
        <dbReference type="EMBL" id="TMQ50528.1"/>
    </source>
</evidence>
<dbReference type="PANTHER" id="PTHR43481:SF4">
    <property type="entry name" value="GLYCEROL-1-PHOSPHATE PHOSPHOHYDROLASE 1-RELATED"/>
    <property type="match status" value="1"/>
</dbReference>
<accession>A0A538SGN5</accession>
<dbReference type="PANTHER" id="PTHR43481">
    <property type="entry name" value="FRUCTOSE-1-PHOSPHATE PHOSPHATASE"/>
    <property type="match status" value="1"/>
</dbReference>
<evidence type="ECO:0000256" key="1">
    <source>
        <dbReference type="SAM" id="MobiDB-lite"/>
    </source>
</evidence>
<reference evidence="2 3" key="1">
    <citation type="journal article" date="2019" name="Nat. Microbiol.">
        <title>Mediterranean grassland soil C-N compound turnover is dependent on rainfall and depth, and is mediated by genomically divergent microorganisms.</title>
        <authorList>
            <person name="Diamond S."/>
            <person name="Andeer P.F."/>
            <person name="Li Z."/>
            <person name="Crits-Christoph A."/>
            <person name="Burstein D."/>
            <person name="Anantharaman K."/>
            <person name="Lane K.R."/>
            <person name="Thomas B.C."/>
            <person name="Pan C."/>
            <person name="Northen T.R."/>
            <person name="Banfield J.F."/>
        </authorList>
    </citation>
    <scope>NUCLEOTIDE SEQUENCE [LARGE SCALE GENOMIC DNA]</scope>
    <source>
        <strain evidence="2">WS_3</strain>
    </source>
</reference>
<dbReference type="GO" id="GO:0050308">
    <property type="term" value="F:sugar-phosphatase activity"/>
    <property type="evidence" value="ECO:0007669"/>
    <property type="project" value="TreeGrafter"/>
</dbReference>
<dbReference type="InterPro" id="IPR051806">
    <property type="entry name" value="HAD-like_SPP"/>
</dbReference>
<dbReference type="AlphaFoldDB" id="A0A538SGN5"/>
<dbReference type="SUPFAM" id="SSF56784">
    <property type="entry name" value="HAD-like"/>
    <property type="match status" value="1"/>
</dbReference>
<dbReference type="InterPro" id="IPR036412">
    <property type="entry name" value="HAD-like_sf"/>
</dbReference>
<name>A0A538SGN5_UNCEI</name>
<dbReference type="InterPro" id="IPR023214">
    <property type="entry name" value="HAD_sf"/>
</dbReference>
<dbReference type="EMBL" id="VBOT01000097">
    <property type="protein sequence ID" value="TMQ50528.1"/>
    <property type="molecule type" value="Genomic_DNA"/>
</dbReference>
<keyword evidence="2" id="KW-0378">Hydrolase</keyword>
<sequence>MHAASAVSRSRWPPAPTGSSSRETCARSACPQRPSTLWSPDPQIFVLASERLGLPPRRCLVIEDAPNGLRAGKAAGCHCLGITTTFGADELRAAGADLTAPDLSAVPPEIVRERRLPLTGAPRAS</sequence>
<gene>
    <name evidence="2" type="ORF">E6K73_07570</name>
</gene>
<organism evidence="2 3">
    <name type="scientific">Eiseniibacteriota bacterium</name>
    <dbReference type="NCBI Taxonomy" id="2212470"/>
    <lineage>
        <taxon>Bacteria</taxon>
        <taxon>Candidatus Eiseniibacteriota</taxon>
    </lineage>
</organism>
<dbReference type="InterPro" id="IPR006439">
    <property type="entry name" value="HAD-SF_hydro_IA"/>
</dbReference>
<feature type="region of interest" description="Disordered" evidence="1">
    <location>
        <begin position="1"/>
        <end position="35"/>
    </location>
</feature>